<evidence type="ECO:0000313" key="1">
    <source>
        <dbReference type="EMBL" id="GBO06930.1"/>
    </source>
</evidence>
<reference evidence="1 2" key="1">
    <citation type="journal article" date="2019" name="Sci. Rep.">
        <title>Orb-weaving spider Araneus ventricosus genome elucidates the spidroin gene catalogue.</title>
        <authorList>
            <person name="Kono N."/>
            <person name="Nakamura H."/>
            <person name="Ohtoshi R."/>
            <person name="Moran D.A.P."/>
            <person name="Shinohara A."/>
            <person name="Yoshida Y."/>
            <person name="Fujiwara M."/>
            <person name="Mori M."/>
            <person name="Tomita M."/>
            <person name="Arakawa K."/>
        </authorList>
    </citation>
    <scope>NUCLEOTIDE SEQUENCE [LARGE SCALE GENOMIC DNA]</scope>
</reference>
<evidence type="ECO:0008006" key="3">
    <source>
        <dbReference type="Google" id="ProtNLM"/>
    </source>
</evidence>
<dbReference type="AlphaFoldDB" id="A0A4Y2U5N4"/>
<accession>A0A4Y2U5N4</accession>
<dbReference type="Proteomes" id="UP000499080">
    <property type="component" value="Unassembled WGS sequence"/>
</dbReference>
<name>A0A4Y2U5N4_ARAVE</name>
<keyword evidence="2" id="KW-1185">Reference proteome</keyword>
<dbReference type="EMBL" id="BGPR01033104">
    <property type="protein sequence ID" value="GBO06930.1"/>
    <property type="molecule type" value="Genomic_DNA"/>
</dbReference>
<gene>
    <name evidence="1" type="ORF">AVEN_221476_1</name>
</gene>
<sequence length="107" mass="12214">MRFELYGKVVLELNSVGAINSAPQFSIKISRTGGERCYCTFKVSPLDVDGKVVNEESDEFVFEKEDGSQTWKFPPITNKSKWIGYKTLLLSEDTLSLKCYFAISWEQ</sequence>
<evidence type="ECO:0000313" key="2">
    <source>
        <dbReference type="Proteomes" id="UP000499080"/>
    </source>
</evidence>
<protein>
    <recommendedName>
        <fullName evidence="3">MATH domain-containing protein</fullName>
    </recommendedName>
</protein>
<organism evidence="1 2">
    <name type="scientific">Araneus ventricosus</name>
    <name type="common">Orbweaver spider</name>
    <name type="synonym">Epeira ventricosa</name>
    <dbReference type="NCBI Taxonomy" id="182803"/>
    <lineage>
        <taxon>Eukaryota</taxon>
        <taxon>Metazoa</taxon>
        <taxon>Ecdysozoa</taxon>
        <taxon>Arthropoda</taxon>
        <taxon>Chelicerata</taxon>
        <taxon>Arachnida</taxon>
        <taxon>Araneae</taxon>
        <taxon>Araneomorphae</taxon>
        <taxon>Entelegynae</taxon>
        <taxon>Araneoidea</taxon>
        <taxon>Araneidae</taxon>
        <taxon>Araneus</taxon>
    </lineage>
</organism>
<proteinExistence type="predicted"/>
<comment type="caution">
    <text evidence="1">The sequence shown here is derived from an EMBL/GenBank/DDBJ whole genome shotgun (WGS) entry which is preliminary data.</text>
</comment>